<feature type="signal peptide" evidence="4">
    <location>
        <begin position="1"/>
        <end position="21"/>
    </location>
</feature>
<feature type="region of interest" description="Disordered" evidence="2">
    <location>
        <begin position="923"/>
        <end position="948"/>
    </location>
</feature>
<organism evidence="5 6">
    <name type="scientific">Penicillium arizonense</name>
    <dbReference type="NCBI Taxonomy" id="1835702"/>
    <lineage>
        <taxon>Eukaryota</taxon>
        <taxon>Fungi</taxon>
        <taxon>Dikarya</taxon>
        <taxon>Ascomycota</taxon>
        <taxon>Pezizomycotina</taxon>
        <taxon>Eurotiomycetes</taxon>
        <taxon>Eurotiomycetidae</taxon>
        <taxon>Eurotiales</taxon>
        <taxon>Aspergillaceae</taxon>
        <taxon>Penicillium</taxon>
    </lineage>
</organism>
<keyword evidence="6" id="KW-1185">Reference proteome</keyword>
<evidence type="ECO:0000256" key="2">
    <source>
        <dbReference type="SAM" id="MobiDB-lite"/>
    </source>
</evidence>
<dbReference type="Proteomes" id="UP000177622">
    <property type="component" value="Unassembled WGS sequence"/>
</dbReference>
<keyword evidence="3" id="KW-1133">Transmembrane helix</keyword>
<dbReference type="PANTHER" id="PTHR11567:SF127">
    <property type="entry name" value="HISTIDINE ACID PHOSPHATASE"/>
    <property type="match status" value="1"/>
</dbReference>
<gene>
    <name evidence="5" type="ORF">PENARI_c001G11764</name>
</gene>
<feature type="compositionally biased region" description="Basic and acidic residues" evidence="2">
    <location>
        <begin position="684"/>
        <end position="693"/>
    </location>
</feature>
<sequence length="1282" mass="140078">MLSKGLPITLLVLQGLAMVSAQSYGAEKVWGVYAFTVFGDSTPGVLTGPRTLTEYGASEMAAAAAAFRYRYVSTAGNGASNTGIQNISPNILDSNDVHVLSTTDQYIVASAQAFMQGLYPPVDMNTTSAQLANGSYAQAPLKGYQYPVIIALGESDPASFYVEGQANCEMHGAAEAEYRDSEEVDLITLDTEAFYVKLWNSALSGVFEDERSSTYTNAVPIADYLDYELVHNESLTKVLNQADIIRARSLADKFLYDTNSQQDSSSGSIIRAVSPIAGKTLATSIMEAFDMNIQENGSQQKMTMLFGGDEPAMALSSLLGLANQHQTNFFSRLVRGGSFVFELYSYEEDEEYPTYPGSDNLYVRFLLHNGTDDTTQFQPYPLFGHSPSHSYIRYSEFRAELETFALSSIQEWCLVCNSASIFCTGVLGTDESEPEKKRSMAPAVAGVIGAVVTLVVVGLFTVIGFLLCGVRRRRDSKRSLGGFKGTDKMASDTDVAFRSPLWGGAKTENQIQDASAGVVVQGHERLGSWEMGQQGKEVDHIGSDAAARSRFEDAEEDWGRSKPLDRSKKPVLSENPQNRSNKGSAKPRPGKKVISKAKSQSRAAQDIKTSGPTLSTTDTGFAQFLQKHTSPKHQRVTAGGKIVPMALPNPRLEGISPVLMVVMDDDPSVVGRVLLGDKVVAGRQADRSGDGRRNSFSSDEDTLRVYGETSRSFSRLYPADPLYLDPRVPPRHPHSSITDDVPLQQVPGTSVFVPDPNQPSFIQLGFSLGSRSRFEWYADDRAERWLVWAYEIQEEEFVMQAFVRMRSLDNWPGVDFYRQYIRCAWICGPVDTEEAEARLRHKLSVHEQWLADVNEAIALDPWSRPDGRSLHHRIYNTNERARILAALEELEGIRDIQADMNLGEHSISGTNTSTVGETTMEPAVQDGSHAPADSPDDEVSNDGPNDISFVSHARATGPVTIIDPHTCRPIDLQGLQQKAKKKDASGHGHANGGGAHLGHRKGFAEVNSEMVSYDSIGETTGMPIPVGSMDRPLDIGQSSGQAVKELTESDNGTFLAENNQLTSWIPQEILTDSRPTITEIDQEFFSPDENEVAAVIVGGRTVSSPVMRSAGQQADPDTGEIAFQKGQAAEVKERIEKIARGKQDGETKTTGDDNGGLQDDELVVGSSGRNPSAQRHQRKRSRSIILTDTLSASSLNENETLQFDLEDLSDSSCTSEIPLLSNQDPSPHIRARLTIKPSYPTVLSSLLIQLHAPHAAPAIVLTSKIEVYASFAMSYRVERSGY</sequence>
<dbReference type="SUPFAM" id="SSF53254">
    <property type="entry name" value="Phosphoglycerate mutase-like"/>
    <property type="match status" value="1"/>
</dbReference>
<protein>
    <submittedName>
        <fullName evidence="5">Uncharacterized protein</fullName>
    </submittedName>
</protein>
<dbReference type="GO" id="GO:0016791">
    <property type="term" value="F:phosphatase activity"/>
    <property type="evidence" value="ECO:0007669"/>
    <property type="project" value="TreeGrafter"/>
</dbReference>
<dbReference type="OrthoDB" id="258392at2759"/>
<feature type="compositionally biased region" description="Basic and acidic residues" evidence="2">
    <location>
        <begin position="1138"/>
        <end position="1151"/>
    </location>
</feature>
<feature type="compositionally biased region" description="Basic and acidic residues" evidence="2">
    <location>
        <begin position="548"/>
        <end position="568"/>
    </location>
</feature>
<evidence type="ECO:0000313" key="5">
    <source>
        <dbReference type="EMBL" id="OGE57625.1"/>
    </source>
</evidence>
<keyword evidence="4" id="KW-0732">Signal</keyword>
<evidence type="ECO:0000256" key="4">
    <source>
        <dbReference type="SAM" id="SignalP"/>
    </source>
</evidence>
<feature type="region of interest" description="Disordered" evidence="2">
    <location>
        <begin position="1138"/>
        <end position="1181"/>
    </location>
</feature>
<dbReference type="InterPro" id="IPR029033">
    <property type="entry name" value="His_PPase_superfam"/>
</dbReference>
<dbReference type="Gene3D" id="3.40.50.1240">
    <property type="entry name" value="Phosphoglycerate mutase-like"/>
    <property type="match status" value="1"/>
</dbReference>
<evidence type="ECO:0000256" key="1">
    <source>
        <dbReference type="ARBA" id="ARBA00005375"/>
    </source>
</evidence>
<feature type="compositionally biased region" description="Polar residues" evidence="2">
    <location>
        <begin position="574"/>
        <end position="583"/>
    </location>
</feature>
<feature type="region of interest" description="Disordered" evidence="2">
    <location>
        <begin position="548"/>
        <end position="615"/>
    </location>
</feature>
<feature type="chain" id="PRO_5009519972" evidence="4">
    <location>
        <begin position="22"/>
        <end position="1282"/>
    </location>
</feature>
<dbReference type="STRING" id="1835702.A0A1F5LWU2"/>
<accession>A0A1F5LWU2</accession>
<evidence type="ECO:0000256" key="3">
    <source>
        <dbReference type="SAM" id="Phobius"/>
    </source>
</evidence>
<feature type="compositionally biased region" description="Polar residues" evidence="2">
    <location>
        <begin position="597"/>
        <end position="615"/>
    </location>
</feature>
<dbReference type="GeneID" id="34571787"/>
<dbReference type="PANTHER" id="PTHR11567">
    <property type="entry name" value="ACID PHOSPHATASE-RELATED"/>
    <property type="match status" value="1"/>
</dbReference>
<dbReference type="InterPro" id="IPR000560">
    <property type="entry name" value="His_Pase_clade-2"/>
</dbReference>
<comment type="caution">
    <text evidence="5">The sequence shown here is derived from an EMBL/GenBank/DDBJ whole genome shotgun (WGS) entry which is preliminary data.</text>
</comment>
<dbReference type="RefSeq" id="XP_022493048.1">
    <property type="nucleotide sequence ID" value="XM_022627053.1"/>
</dbReference>
<feature type="region of interest" description="Disordered" evidence="2">
    <location>
        <begin position="682"/>
        <end position="701"/>
    </location>
</feature>
<dbReference type="InterPro" id="IPR050645">
    <property type="entry name" value="Histidine_acid_phosphatase"/>
</dbReference>
<comment type="similarity">
    <text evidence="1">Belongs to the histidine acid phosphatase family.</text>
</comment>
<dbReference type="EMBL" id="LXJU01000001">
    <property type="protein sequence ID" value="OGE57625.1"/>
    <property type="molecule type" value="Genomic_DNA"/>
</dbReference>
<evidence type="ECO:0000313" key="6">
    <source>
        <dbReference type="Proteomes" id="UP000177622"/>
    </source>
</evidence>
<name>A0A1F5LWU2_PENAI</name>
<proteinExistence type="inferred from homology"/>
<keyword evidence="3" id="KW-0472">Membrane</keyword>
<dbReference type="Pfam" id="PF00328">
    <property type="entry name" value="His_Phos_2"/>
    <property type="match status" value="1"/>
</dbReference>
<feature type="transmembrane region" description="Helical" evidence="3">
    <location>
        <begin position="443"/>
        <end position="468"/>
    </location>
</feature>
<keyword evidence="3" id="KW-0812">Transmembrane</keyword>
<reference evidence="5 6" key="1">
    <citation type="journal article" date="2016" name="Sci. Rep.">
        <title>Penicillium arizonense, a new, genome sequenced fungal species, reveals a high chemical diversity in secreted metabolites.</title>
        <authorList>
            <person name="Grijseels S."/>
            <person name="Nielsen J.C."/>
            <person name="Randelovic M."/>
            <person name="Nielsen J."/>
            <person name="Nielsen K.F."/>
            <person name="Workman M."/>
            <person name="Frisvad J.C."/>
        </authorList>
    </citation>
    <scope>NUCLEOTIDE SEQUENCE [LARGE SCALE GENOMIC DNA]</scope>
    <source>
        <strain evidence="5 6">CBS 141311</strain>
    </source>
</reference>